<dbReference type="RefSeq" id="WP_077850050.1">
    <property type="nucleotide sequence ID" value="NZ_LZZM01000236.1"/>
</dbReference>
<dbReference type="GO" id="GO:0046872">
    <property type="term" value="F:metal ion binding"/>
    <property type="evidence" value="ECO:0007669"/>
    <property type="project" value="UniProtKB-KW"/>
</dbReference>
<dbReference type="EC" id="4.3.99.3" evidence="8"/>
<comment type="caution">
    <text evidence="8">The sequence shown here is derived from an EMBL/GenBank/DDBJ whole genome shotgun (WGS) entry which is preliminary data.</text>
</comment>
<dbReference type="InterPro" id="IPR034457">
    <property type="entry name" value="Organic_radical-activating"/>
</dbReference>
<dbReference type="CDD" id="cd01335">
    <property type="entry name" value="Radical_SAM"/>
    <property type="match status" value="1"/>
</dbReference>
<dbReference type="PANTHER" id="PTHR30352:SF5">
    <property type="entry name" value="PYRUVATE FORMATE-LYASE 1-ACTIVATING ENZYME"/>
    <property type="match status" value="1"/>
</dbReference>
<evidence type="ECO:0000256" key="4">
    <source>
        <dbReference type="ARBA" id="ARBA00022723"/>
    </source>
</evidence>
<protein>
    <submittedName>
        <fullName evidence="8">7-carboxy-7-deazaguanine synthase</fullName>
        <ecNumber evidence="8">4.3.99.3</ecNumber>
    </submittedName>
</protein>
<comment type="cofactor">
    <cofactor evidence="1">
        <name>[4Fe-4S] cluster</name>
        <dbReference type="ChEBI" id="CHEBI:49883"/>
    </cofactor>
</comment>
<keyword evidence="6" id="KW-0411">Iron-sulfur</keyword>
<dbReference type="EMBL" id="LZZM01000236">
    <property type="protein sequence ID" value="OOM70754.1"/>
    <property type="molecule type" value="Genomic_DNA"/>
</dbReference>
<feature type="domain" description="Radical SAM core" evidence="7">
    <location>
        <begin position="67"/>
        <end position="203"/>
    </location>
</feature>
<sequence length="203" mass="23417">MDIKIPFYEKYKEKIRCRVCPRNCILDEGKLGICRVRTLKSSVPTAINYGEATSAGVDSIEKKPLYHFKPSKNILSLGSFGCNMTCTFCQNCEISQRKPKAEYINIKKLINIIPTIENNARIAFTCNEPFMWYECVYEAAKKIKKNNSGTSVVIVTNGYINEEPLLKLLPYVDAMNIDLKGYTNRYYNKIYLYREFLLARKNS</sequence>
<dbReference type="OrthoDB" id="9778883at2"/>
<keyword evidence="5" id="KW-0408">Iron</keyword>
<dbReference type="SFLD" id="SFLDS00029">
    <property type="entry name" value="Radical_SAM"/>
    <property type="match status" value="1"/>
</dbReference>
<keyword evidence="2" id="KW-0004">4Fe-4S</keyword>
<evidence type="ECO:0000256" key="5">
    <source>
        <dbReference type="ARBA" id="ARBA00023004"/>
    </source>
</evidence>
<dbReference type="InterPro" id="IPR058240">
    <property type="entry name" value="rSAM_sf"/>
</dbReference>
<name>A0A1S8SZN1_9CLOT</name>
<dbReference type="PROSITE" id="PS51918">
    <property type="entry name" value="RADICAL_SAM"/>
    <property type="match status" value="1"/>
</dbReference>
<keyword evidence="4" id="KW-0479">Metal-binding</keyword>
<gene>
    <name evidence="8" type="primary">queE_2</name>
    <name evidence="8" type="ORF">CLPUN_51680</name>
</gene>
<keyword evidence="3" id="KW-0949">S-adenosyl-L-methionine</keyword>
<evidence type="ECO:0000313" key="9">
    <source>
        <dbReference type="Proteomes" id="UP000190890"/>
    </source>
</evidence>
<evidence type="ECO:0000256" key="2">
    <source>
        <dbReference type="ARBA" id="ARBA00022485"/>
    </source>
</evidence>
<evidence type="ECO:0000256" key="3">
    <source>
        <dbReference type="ARBA" id="ARBA00022691"/>
    </source>
</evidence>
<reference evidence="8 9" key="1">
    <citation type="submission" date="2016-05" db="EMBL/GenBank/DDBJ databases">
        <title>Microbial solvent formation.</title>
        <authorList>
            <person name="Poehlein A."/>
            <person name="Montoya Solano J.D."/>
            <person name="Flitsch S."/>
            <person name="Krabben P."/>
            <person name="Duerre P."/>
            <person name="Daniel R."/>
        </authorList>
    </citation>
    <scope>NUCLEOTIDE SEQUENCE [LARGE SCALE GENOMIC DNA]</scope>
    <source>
        <strain evidence="8 9">DSM 2619</strain>
    </source>
</reference>
<evidence type="ECO:0000313" key="8">
    <source>
        <dbReference type="EMBL" id="OOM70754.1"/>
    </source>
</evidence>
<dbReference type="InterPro" id="IPR007197">
    <property type="entry name" value="rSAM"/>
</dbReference>
<evidence type="ECO:0000256" key="6">
    <source>
        <dbReference type="ARBA" id="ARBA00023014"/>
    </source>
</evidence>
<dbReference type="STRING" id="29367.CLPUN_51680"/>
<dbReference type="InterPro" id="IPR013785">
    <property type="entry name" value="Aldolase_TIM"/>
</dbReference>
<dbReference type="SUPFAM" id="SSF102114">
    <property type="entry name" value="Radical SAM enzymes"/>
    <property type="match status" value="1"/>
</dbReference>
<dbReference type="PANTHER" id="PTHR30352">
    <property type="entry name" value="PYRUVATE FORMATE-LYASE-ACTIVATING ENZYME"/>
    <property type="match status" value="1"/>
</dbReference>
<dbReference type="Proteomes" id="UP000190890">
    <property type="component" value="Unassembled WGS sequence"/>
</dbReference>
<proteinExistence type="predicted"/>
<keyword evidence="9" id="KW-1185">Reference proteome</keyword>
<evidence type="ECO:0000259" key="7">
    <source>
        <dbReference type="PROSITE" id="PS51918"/>
    </source>
</evidence>
<keyword evidence="8" id="KW-0456">Lyase</keyword>
<dbReference type="AlphaFoldDB" id="A0A1S8SZN1"/>
<dbReference type="GO" id="GO:0016829">
    <property type="term" value="F:lyase activity"/>
    <property type="evidence" value="ECO:0007669"/>
    <property type="project" value="UniProtKB-KW"/>
</dbReference>
<evidence type="ECO:0000256" key="1">
    <source>
        <dbReference type="ARBA" id="ARBA00001966"/>
    </source>
</evidence>
<organism evidence="8 9">
    <name type="scientific">Clostridium puniceum</name>
    <dbReference type="NCBI Taxonomy" id="29367"/>
    <lineage>
        <taxon>Bacteria</taxon>
        <taxon>Bacillati</taxon>
        <taxon>Bacillota</taxon>
        <taxon>Clostridia</taxon>
        <taxon>Eubacteriales</taxon>
        <taxon>Clostridiaceae</taxon>
        <taxon>Clostridium</taxon>
    </lineage>
</organism>
<accession>A0A1S8SZN1</accession>
<dbReference type="Gene3D" id="3.20.20.70">
    <property type="entry name" value="Aldolase class I"/>
    <property type="match status" value="1"/>
</dbReference>
<dbReference type="GO" id="GO:0051539">
    <property type="term" value="F:4 iron, 4 sulfur cluster binding"/>
    <property type="evidence" value="ECO:0007669"/>
    <property type="project" value="UniProtKB-KW"/>
</dbReference>
<dbReference type="Pfam" id="PF04055">
    <property type="entry name" value="Radical_SAM"/>
    <property type="match status" value="1"/>
</dbReference>